<organism evidence="1 2">
    <name type="scientific">Aeromonas phage AS-zj</name>
    <dbReference type="NCBI Taxonomy" id="2024208"/>
    <lineage>
        <taxon>Viruses</taxon>
        <taxon>Duplodnaviria</taxon>
        <taxon>Heunggongvirae</taxon>
        <taxon>Uroviricota</taxon>
        <taxon>Caudoviricetes</taxon>
        <taxon>Pantevenvirales</taxon>
        <taxon>Straboviridae</taxon>
        <taxon>Emmerichvirinae</taxon>
        <taxon>Ceceduovirus</taxon>
        <taxon>Ceceduovirus aszj</taxon>
    </lineage>
</organism>
<reference evidence="1 2" key="1">
    <citation type="submission" date="2017-07" db="EMBL/GenBank/DDBJ databases">
        <title>In vitro design and evaluation of phage cocktails against multidrug-resistant Aeromonas salmonicida.</title>
        <authorList>
            <person name="Chen L."/>
            <person name="Yuan S."/>
            <person name="Ma Y."/>
        </authorList>
    </citation>
    <scope>NUCLEOTIDE SEQUENCE [LARGE SCALE GENOMIC DNA]</scope>
</reference>
<protein>
    <submittedName>
        <fullName evidence="1">Uncharacterized protein</fullName>
    </submittedName>
</protein>
<proteinExistence type="predicted"/>
<evidence type="ECO:0000313" key="1">
    <source>
        <dbReference type="EMBL" id="ASU00448.1"/>
    </source>
</evidence>
<sequence length="96" mass="10925">MDYSAKSLKEAILNTEDVSGIDVTPVIRKVYEFMAKTKSLAYRYMGDELMSLAAQEQKSFSRVSDKFISELRNLGYTVSVEQQRGFNCPPIYIIKA</sequence>
<evidence type="ECO:0000313" key="2">
    <source>
        <dbReference type="Proteomes" id="UP000226092"/>
    </source>
</evidence>
<dbReference type="RefSeq" id="YP_009834404.1">
    <property type="nucleotide sequence ID" value="NC_048673.1"/>
</dbReference>
<keyword evidence="2" id="KW-1185">Reference proteome</keyword>
<dbReference type="GeneID" id="55604471"/>
<dbReference type="EMBL" id="MF448340">
    <property type="protein sequence ID" value="ASU00448.1"/>
    <property type="molecule type" value="Genomic_DNA"/>
</dbReference>
<dbReference type="KEGG" id="vg:55604471"/>
<accession>A0A223LEL1</accession>
<dbReference type="Proteomes" id="UP000226092">
    <property type="component" value="Segment"/>
</dbReference>
<name>A0A223LEL1_9CAUD</name>